<gene>
    <name evidence="1" type="ORF">HAX54_045801</name>
</gene>
<comment type="caution">
    <text evidence="1">The sequence shown here is derived from an EMBL/GenBank/DDBJ whole genome shotgun (WGS) entry which is preliminary data.</text>
</comment>
<organism evidence="1 2">
    <name type="scientific">Datura stramonium</name>
    <name type="common">Jimsonweed</name>
    <name type="synonym">Common thornapple</name>
    <dbReference type="NCBI Taxonomy" id="4076"/>
    <lineage>
        <taxon>Eukaryota</taxon>
        <taxon>Viridiplantae</taxon>
        <taxon>Streptophyta</taxon>
        <taxon>Embryophyta</taxon>
        <taxon>Tracheophyta</taxon>
        <taxon>Spermatophyta</taxon>
        <taxon>Magnoliopsida</taxon>
        <taxon>eudicotyledons</taxon>
        <taxon>Gunneridae</taxon>
        <taxon>Pentapetalae</taxon>
        <taxon>asterids</taxon>
        <taxon>lamiids</taxon>
        <taxon>Solanales</taxon>
        <taxon>Solanaceae</taxon>
        <taxon>Solanoideae</taxon>
        <taxon>Datureae</taxon>
        <taxon>Datura</taxon>
    </lineage>
</organism>
<accession>A0ABS8SS12</accession>
<proteinExistence type="predicted"/>
<reference evidence="1 2" key="1">
    <citation type="journal article" date="2021" name="BMC Genomics">
        <title>Datura genome reveals duplications of psychoactive alkaloid biosynthetic genes and high mutation rate following tissue culture.</title>
        <authorList>
            <person name="Rajewski A."/>
            <person name="Carter-House D."/>
            <person name="Stajich J."/>
            <person name="Litt A."/>
        </authorList>
    </citation>
    <scope>NUCLEOTIDE SEQUENCE [LARGE SCALE GENOMIC DNA]</scope>
    <source>
        <strain evidence="1">AR-01</strain>
    </source>
</reference>
<evidence type="ECO:0000313" key="2">
    <source>
        <dbReference type="Proteomes" id="UP000823775"/>
    </source>
</evidence>
<evidence type="ECO:0000313" key="1">
    <source>
        <dbReference type="EMBL" id="MCD7461274.1"/>
    </source>
</evidence>
<keyword evidence="2" id="KW-1185">Reference proteome</keyword>
<feature type="non-terminal residue" evidence="1">
    <location>
        <position position="1"/>
    </location>
</feature>
<dbReference type="Proteomes" id="UP000823775">
    <property type="component" value="Unassembled WGS sequence"/>
</dbReference>
<dbReference type="EMBL" id="JACEIK010000715">
    <property type="protein sequence ID" value="MCD7461274.1"/>
    <property type="molecule type" value="Genomic_DNA"/>
</dbReference>
<protein>
    <submittedName>
        <fullName evidence="1">Uncharacterized protein</fullName>
    </submittedName>
</protein>
<sequence>AFAPTVLKRPMSLDFERGYEPKNDSHHDSWYEAMSRGVKPRVMRWILVSSPEASQGSTHHDSSD</sequence>
<name>A0ABS8SS12_DATST</name>
<feature type="non-terminal residue" evidence="1">
    <location>
        <position position="64"/>
    </location>
</feature>